<evidence type="ECO:0000313" key="4">
    <source>
        <dbReference type="Proteomes" id="UP000233551"/>
    </source>
</evidence>
<evidence type="ECO:0000313" key="2">
    <source>
        <dbReference type="EMBL" id="PKI65438.1"/>
    </source>
</evidence>
<comment type="caution">
    <text evidence="1">The sequence shown here is derived from an EMBL/GenBank/DDBJ whole genome shotgun (WGS) entry which is preliminary data.</text>
</comment>
<evidence type="ECO:0000313" key="3">
    <source>
        <dbReference type="Proteomes" id="UP000197138"/>
    </source>
</evidence>
<organism evidence="1 3">
    <name type="scientific">Punica granatum</name>
    <name type="common">Pomegranate</name>
    <dbReference type="NCBI Taxonomy" id="22663"/>
    <lineage>
        <taxon>Eukaryota</taxon>
        <taxon>Viridiplantae</taxon>
        <taxon>Streptophyta</taxon>
        <taxon>Embryophyta</taxon>
        <taxon>Tracheophyta</taxon>
        <taxon>Spermatophyta</taxon>
        <taxon>Magnoliopsida</taxon>
        <taxon>eudicotyledons</taxon>
        <taxon>Gunneridae</taxon>
        <taxon>Pentapetalae</taxon>
        <taxon>rosids</taxon>
        <taxon>malvids</taxon>
        <taxon>Myrtales</taxon>
        <taxon>Lythraceae</taxon>
        <taxon>Punica</taxon>
    </lineage>
</organism>
<dbReference type="Proteomes" id="UP000197138">
    <property type="component" value="Unassembled WGS sequence"/>
</dbReference>
<sequence>MASDHNSPCSGEEKIVGGPPLKVSTTRLSCRECVARMDSTFSHGTSRCGNEKTTSDLPAKVSTTCLSCRDVVVEMNSASSHGASRCGEEKTASGLPAKLNAGVRESPLELTLVGELFVLLGYFRAKTIPLDSGVHELEEKDVLVGVSASVCGGSIRSSCAGG</sequence>
<reference evidence="1" key="2">
    <citation type="submission" date="2017-06" db="EMBL/GenBank/DDBJ databases">
        <title>The pomegranate genome and the genomics of punicalagin biosynthesis.</title>
        <authorList>
            <person name="Xu C."/>
        </authorList>
    </citation>
    <scope>NUCLEOTIDE SEQUENCE [LARGE SCALE GENOMIC DNA]</scope>
    <source>
        <tissue evidence="1">Fresh leaf</tissue>
    </source>
</reference>
<name>A0A218XDE0_PUNGR</name>
<dbReference type="EMBL" id="MTKT01001946">
    <property type="protein sequence ID" value="OWM82818.1"/>
    <property type="molecule type" value="Genomic_DNA"/>
</dbReference>
<protein>
    <submittedName>
        <fullName evidence="1">Uncharacterized protein</fullName>
    </submittedName>
</protein>
<gene>
    <name evidence="1" type="ORF">CDL15_Pgr029179</name>
    <name evidence="2" type="ORF">CRG98_014177</name>
</gene>
<accession>A0A218XDE0</accession>
<dbReference type="Proteomes" id="UP000233551">
    <property type="component" value="Unassembled WGS sequence"/>
</dbReference>
<evidence type="ECO:0000313" key="1">
    <source>
        <dbReference type="EMBL" id="OWM82818.1"/>
    </source>
</evidence>
<proteinExistence type="predicted"/>
<dbReference type="AlphaFoldDB" id="A0A218XDE0"/>
<reference evidence="2 4" key="3">
    <citation type="submission" date="2017-11" db="EMBL/GenBank/DDBJ databases">
        <title>De-novo sequencing of pomegranate (Punica granatum L.) genome.</title>
        <authorList>
            <person name="Akparov Z."/>
            <person name="Amiraslanov A."/>
            <person name="Hajiyeva S."/>
            <person name="Abbasov M."/>
            <person name="Kaur K."/>
            <person name="Hamwieh A."/>
            <person name="Solovyev V."/>
            <person name="Salamov A."/>
            <person name="Braich B."/>
            <person name="Kosarev P."/>
            <person name="Mahmoud A."/>
            <person name="Hajiyev E."/>
            <person name="Babayeva S."/>
            <person name="Izzatullayeva V."/>
            <person name="Mammadov A."/>
            <person name="Mammadov A."/>
            <person name="Sharifova S."/>
            <person name="Ojaghi J."/>
            <person name="Eynullazada K."/>
            <person name="Bayramov B."/>
            <person name="Abdulazimova A."/>
            <person name="Shahmuradov I."/>
        </authorList>
    </citation>
    <scope>NUCLEOTIDE SEQUENCE [LARGE SCALE GENOMIC DNA]</scope>
    <source>
        <strain evidence="2">AG2017</strain>
        <strain evidence="4">cv. AG2017</strain>
        <tissue evidence="2">Leaf</tissue>
    </source>
</reference>
<dbReference type="EMBL" id="PGOL01000751">
    <property type="protein sequence ID" value="PKI65438.1"/>
    <property type="molecule type" value="Genomic_DNA"/>
</dbReference>
<keyword evidence="4" id="KW-1185">Reference proteome</keyword>
<reference evidence="3" key="1">
    <citation type="journal article" date="2017" name="Plant J.">
        <title>The pomegranate (Punica granatum L.) genome and the genomics of punicalagin biosynthesis.</title>
        <authorList>
            <person name="Qin G."/>
            <person name="Xu C."/>
            <person name="Ming R."/>
            <person name="Tang H."/>
            <person name="Guyot R."/>
            <person name="Kramer E.M."/>
            <person name="Hu Y."/>
            <person name="Yi X."/>
            <person name="Qi Y."/>
            <person name="Xu X."/>
            <person name="Gao Z."/>
            <person name="Pan H."/>
            <person name="Jian J."/>
            <person name="Tian Y."/>
            <person name="Yue Z."/>
            <person name="Xu Y."/>
        </authorList>
    </citation>
    <scope>NUCLEOTIDE SEQUENCE [LARGE SCALE GENOMIC DNA]</scope>
    <source>
        <strain evidence="3">cv. Dabenzi</strain>
    </source>
</reference>